<dbReference type="PANTHER" id="PTHR42747:SF3">
    <property type="entry name" value="NITRONATE MONOOXYGENASE-RELATED"/>
    <property type="match status" value="1"/>
</dbReference>
<evidence type="ECO:0000256" key="2">
    <source>
        <dbReference type="ARBA" id="ARBA00009881"/>
    </source>
</evidence>
<dbReference type="RefSeq" id="WP_344362580.1">
    <property type="nucleotide sequence ID" value="NZ_BAAAQB010000012.1"/>
</dbReference>
<evidence type="ECO:0000256" key="7">
    <source>
        <dbReference type="ARBA" id="ARBA00023033"/>
    </source>
</evidence>
<evidence type="ECO:0000256" key="4">
    <source>
        <dbReference type="ARBA" id="ARBA00022630"/>
    </source>
</evidence>
<dbReference type="Pfam" id="PF03060">
    <property type="entry name" value="NMO"/>
    <property type="match status" value="2"/>
</dbReference>
<evidence type="ECO:0000256" key="5">
    <source>
        <dbReference type="ARBA" id="ARBA00022643"/>
    </source>
</evidence>
<dbReference type="SUPFAM" id="SSF51412">
    <property type="entry name" value="Inosine monophosphate dehydrogenase (IMPDH)"/>
    <property type="match status" value="1"/>
</dbReference>
<dbReference type="EMBL" id="BAAAQB010000012">
    <property type="protein sequence ID" value="GAA2129079.1"/>
    <property type="molecule type" value="Genomic_DNA"/>
</dbReference>
<keyword evidence="4" id="KW-0285">Flavoprotein</keyword>
<organism evidence="10 11">
    <name type="scientific">Arthrobacter humicola</name>
    <dbReference type="NCBI Taxonomy" id="409291"/>
    <lineage>
        <taxon>Bacteria</taxon>
        <taxon>Bacillati</taxon>
        <taxon>Actinomycetota</taxon>
        <taxon>Actinomycetes</taxon>
        <taxon>Micrococcales</taxon>
        <taxon>Micrococcaceae</taxon>
        <taxon>Arthrobacter</taxon>
    </lineage>
</organism>
<sequence>MPHDLFGTPVIAAPMAGGTSTPAFVGAVHRAGGLGFLAAGYKSVAAMQADVRTTRESGARFGMNVFVPDPAQLTPSAAVVAELEEYRRELRTDALRYGVELPPLRLDDDDEWQAKIDALLADPVELVSFAFGLPGPDVVRTLQRAGSAVLATVTTAAEARQAAGQGVDALVVQHASAGGHSSAFLPAPAPPARPAGSPLLGSSQGGSLHDFSRQGGTTAELLAEVRSAVDLPLVAAGGVMDAAGLDAVLRAGAVAAQLGTAFLRTDESGARQLHKDALADPHFTRTRLTRAFTGRAARALDNEFIRDHPGAPEAYPAVHHLTAPLRAAAAAAGDAERVNLWAGTGWQQAEAGPVAGVLARLLG</sequence>
<comment type="similarity">
    <text evidence="2">Belongs to the nitronate monooxygenase family. NMO class I subfamily.</text>
</comment>
<evidence type="ECO:0000313" key="11">
    <source>
        <dbReference type="Proteomes" id="UP001500102"/>
    </source>
</evidence>
<dbReference type="CDD" id="cd04730">
    <property type="entry name" value="NPD_like"/>
    <property type="match status" value="1"/>
</dbReference>
<keyword evidence="5" id="KW-0288">FMN</keyword>
<keyword evidence="6" id="KW-0560">Oxidoreductase</keyword>
<dbReference type="InterPro" id="IPR004136">
    <property type="entry name" value="NMO"/>
</dbReference>
<comment type="caution">
    <text evidence="10">The sequence shown here is derived from an EMBL/GenBank/DDBJ whole genome shotgun (WGS) entry which is preliminary data.</text>
</comment>
<comment type="cofactor">
    <cofactor evidence="1">
        <name>FMN</name>
        <dbReference type="ChEBI" id="CHEBI:58210"/>
    </cofactor>
</comment>
<evidence type="ECO:0000313" key="10">
    <source>
        <dbReference type="EMBL" id="GAA2129079.1"/>
    </source>
</evidence>
<dbReference type="Proteomes" id="UP001500102">
    <property type="component" value="Unassembled WGS sequence"/>
</dbReference>
<keyword evidence="7 10" id="KW-0503">Monooxygenase</keyword>
<evidence type="ECO:0000256" key="8">
    <source>
        <dbReference type="ARBA" id="ARBA00031155"/>
    </source>
</evidence>
<dbReference type="Gene3D" id="3.20.20.70">
    <property type="entry name" value="Aldolase class I"/>
    <property type="match status" value="1"/>
</dbReference>
<accession>A0ABP5K948</accession>
<evidence type="ECO:0000256" key="3">
    <source>
        <dbReference type="ARBA" id="ARBA00022575"/>
    </source>
</evidence>
<evidence type="ECO:0000256" key="6">
    <source>
        <dbReference type="ARBA" id="ARBA00023002"/>
    </source>
</evidence>
<proteinExistence type="inferred from homology"/>
<evidence type="ECO:0000256" key="9">
    <source>
        <dbReference type="ARBA" id="ARBA00049401"/>
    </source>
</evidence>
<dbReference type="GO" id="GO:0004497">
    <property type="term" value="F:monooxygenase activity"/>
    <property type="evidence" value="ECO:0007669"/>
    <property type="project" value="UniProtKB-KW"/>
</dbReference>
<comment type="catalytic activity">
    <reaction evidence="9">
        <text>3 propionate 3-nitronate + 3 O2 + H2O = 3 3-oxopropanoate + 2 nitrate + nitrite + H2O2 + 3 H(+)</text>
        <dbReference type="Rhea" id="RHEA:57332"/>
        <dbReference type="ChEBI" id="CHEBI:15377"/>
        <dbReference type="ChEBI" id="CHEBI:15378"/>
        <dbReference type="ChEBI" id="CHEBI:15379"/>
        <dbReference type="ChEBI" id="CHEBI:16240"/>
        <dbReference type="ChEBI" id="CHEBI:16301"/>
        <dbReference type="ChEBI" id="CHEBI:17632"/>
        <dbReference type="ChEBI" id="CHEBI:33190"/>
        <dbReference type="ChEBI" id="CHEBI:136067"/>
    </reaction>
</comment>
<evidence type="ECO:0000256" key="1">
    <source>
        <dbReference type="ARBA" id="ARBA00001917"/>
    </source>
</evidence>
<dbReference type="PANTHER" id="PTHR42747">
    <property type="entry name" value="NITRONATE MONOOXYGENASE-RELATED"/>
    <property type="match status" value="1"/>
</dbReference>
<dbReference type="InterPro" id="IPR013785">
    <property type="entry name" value="Aldolase_TIM"/>
</dbReference>
<name>A0ABP5K948_9MICC</name>
<keyword evidence="3" id="KW-0216">Detoxification</keyword>
<reference evidence="11" key="1">
    <citation type="journal article" date="2019" name="Int. J. Syst. Evol. Microbiol.">
        <title>The Global Catalogue of Microorganisms (GCM) 10K type strain sequencing project: providing services to taxonomists for standard genome sequencing and annotation.</title>
        <authorList>
            <consortium name="The Broad Institute Genomics Platform"/>
            <consortium name="The Broad Institute Genome Sequencing Center for Infectious Disease"/>
            <person name="Wu L."/>
            <person name="Ma J."/>
        </authorList>
    </citation>
    <scope>NUCLEOTIDE SEQUENCE [LARGE SCALE GENOMIC DNA]</scope>
    <source>
        <strain evidence="11">JCM 15921</strain>
    </source>
</reference>
<protein>
    <recommendedName>
        <fullName evidence="8">Propionate 3-nitronate monooxygenase</fullName>
    </recommendedName>
</protein>
<keyword evidence="11" id="KW-1185">Reference proteome</keyword>
<gene>
    <name evidence="10" type="ORF">GCM10009825_09070</name>
</gene>